<dbReference type="PANTHER" id="PTHR36561">
    <property type="entry name" value="HAEMOLYSIN-III RELATED-RELATED"/>
    <property type="match status" value="1"/>
</dbReference>
<comment type="similarity">
    <text evidence="2">Belongs to the TMEM8 family.</text>
</comment>
<evidence type="ECO:0000256" key="4">
    <source>
        <dbReference type="ARBA" id="ARBA00022692"/>
    </source>
</evidence>
<evidence type="ECO:0000313" key="9">
    <source>
        <dbReference type="Proteomes" id="UP001178507"/>
    </source>
</evidence>
<gene>
    <name evidence="8" type="ORF">EVOR1521_LOCUS12172</name>
</gene>
<evidence type="ECO:0000256" key="5">
    <source>
        <dbReference type="ARBA" id="ARBA00022989"/>
    </source>
</evidence>
<dbReference type="GO" id="GO:0005886">
    <property type="term" value="C:plasma membrane"/>
    <property type="evidence" value="ECO:0007669"/>
    <property type="project" value="UniProtKB-SubCell"/>
</dbReference>
<dbReference type="AlphaFoldDB" id="A0AA36IDF2"/>
<feature type="transmembrane region" description="Helical" evidence="7">
    <location>
        <begin position="186"/>
        <end position="206"/>
    </location>
</feature>
<evidence type="ECO:0000313" key="8">
    <source>
        <dbReference type="EMBL" id="CAJ1385595.1"/>
    </source>
</evidence>
<feature type="transmembrane region" description="Helical" evidence="7">
    <location>
        <begin position="133"/>
        <end position="150"/>
    </location>
</feature>
<evidence type="ECO:0000256" key="1">
    <source>
        <dbReference type="ARBA" id="ARBA00004651"/>
    </source>
</evidence>
<protein>
    <submittedName>
        <fullName evidence="8">Uncharacterized protein</fullName>
    </submittedName>
</protein>
<dbReference type="InterPro" id="IPR021910">
    <property type="entry name" value="NGX6/PGAP6/MYMK"/>
</dbReference>
<evidence type="ECO:0000256" key="6">
    <source>
        <dbReference type="ARBA" id="ARBA00023136"/>
    </source>
</evidence>
<reference evidence="8" key="1">
    <citation type="submission" date="2023-08" db="EMBL/GenBank/DDBJ databases">
        <authorList>
            <person name="Chen Y."/>
            <person name="Shah S."/>
            <person name="Dougan E. K."/>
            <person name="Thang M."/>
            <person name="Chan C."/>
        </authorList>
    </citation>
    <scope>NUCLEOTIDE SEQUENCE</scope>
</reference>
<dbReference type="Pfam" id="PF12036">
    <property type="entry name" value="DUF3522"/>
    <property type="match status" value="1"/>
</dbReference>
<evidence type="ECO:0000256" key="3">
    <source>
        <dbReference type="ARBA" id="ARBA00022475"/>
    </source>
</evidence>
<organism evidence="8 9">
    <name type="scientific">Effrenium voratum</name>
    <dbReference type="NCBI Taxonomy" id="2562239"/>
    <lineage>
        <taxon>Eukaryota</taxon>
        <taxon>Sar</taxon>
        <taxon>Alveolata</taxon>
        <taxon>Dinophyceae</taxon>
        <taxon>Suessiales</taxon>
        <taxon>Symbiodiniaceae</taxon>
        <taxon>Effrenium</taxon>
    </lineage>
</organism>
<comment type="subcellular location">
    <subcellularLocation>
        <location evidence="1">Cell membrane</location>
        <topology evidence="1">Multi-pass membrane protein</topology>
    </subcellularLocation>
</comment>
<dbReference type="PANTHER" id="PTHR36561:SF2">
    <property type="entry name" value="HAEMOLYSIN-III RELATED"/>
    <property type="match status" value="1"/>
</dbReference>
<keyword evidence="6 7" id="KW-0472">Membrane</keyword>
<proteinExistence type="inferred from homology"/>
<sequence length="220" mass="24606">MEGAARMIAVPDASPEERWIQALWTGGTNLALLPAIVLTGQLDMYFESVVCSFALFTSSMYHVCQSLRCRCLGFNSGRWHHMDNVFAITGLLVSIVNFSQVPRPSSWRELRNTLVVSIVICAQISSPWDLMHSIGPLAVGVVLMFLEMIYLRRLPTLCKADLVKAALCACGGGLCFYKGLDQFEDWLRLWHGGWHIFVGAMLYYCVRAQNPRTRVAAKDA</sequence>
<dbReference type="Proteomes" id="UP001178507">
    <property type="component" value="Unassembled WGS sequence"/>
</dbReference>
<keyword evidence="3" id="KW-1003">Cell membrane</keyword>
<keyword evidence="9" id="KW-1185">Reference proteome</keyword>
<keyword evidence="4 7" id="KW-0812">Transmembrane</keyword>
<evidence type="ECO:0000256" key="2">
    <source>
        <dbReference type="ARBA" id="ARBA00005542"/>
    </source>
</evidence>
<accession>A0AA36IDF2</accession>
<evidence type="ECO:0000256" key="7">
    <source>
        <dbReference type="SAM" id="Phobius"/>
    </source>
</evidence>
<keyword evidence="5 7" id="KW-1133">Transmembrane helix</keyword>
<name>A0AA36IDF2_9DINO</name>
<dbReference type="EMBL" id="CAUJNA010001258">
    <property type="protein sequence ID" value="CAJ1385595.1"/>
    <property type="molecule type" value="Genomic_DNA"/>
</dbReference>
<comment type="caution">
    <text evidence="8">The sequence shown here is derived from an EMBL/GenBank/DDBJ whole genome shotgun (WGS) entry which is preliminary data.</text>
</comment>